<sequence>MKKRLAEWTGGVVVLGLLAALYLWHGGASAFYMLLLAGLIITSGVLMQGLGPHRIIVKRHLSESVISAGDTAVMQVQVEFRSFLPVPWLAVEDYYTGGSSRQILFPGFRRNLVYCCELHSLPRGVYSFDACLLEWGGLFGWFKGGRMQRAEGLLLVLPKPLPIGNALELPAAVSKAAQQPVRMTEQRHGTKGPEVREYMHSDPLNRIHWKSSAKRGTLQTYMPEDERDPFCLVILDRSLQGYLSLSDTEETRQEKGKQYFEKAVSAVSGILGEMMRTGARGSLVCGVPDMLANHLTATGGVEANNRDAYTRMLASLTPVNLAEGPQLSSLLEESTKKMVPGTRVIIVTGMLDKQVADAAGRLMSQGMQVDFYCTAIYGDRRSPDGSRRVKQAGSSSSFALAVHLSRMGAGVFAVNQELAVRIGLVDTSPQGEGAV</sequence>
<evidence type="ECO:0000256" key="1">
    <source>
        <dbReference type="SAM" id="Phobius"/>
    </source>
</evidence>
<organism evidence="2 3">
    <name type="scientific">Paenibacillus dokdonensis</name>
    <dbReference type="NCBI Taxonomy" id="2567944"/>
    <lineage>
        <taxon>Bacteria</taxon>
        <taxon>Bacillati</taxon>
        <taxon>Bacillota</taxon>
        <taxon>Bacilli</taxon>
        <taxon>Bacillales</taxon>
        <taxon>Paenibacillaceae</taxon>
        <taxon>Paenibacillus</taxon>
    </lineage>
</organism>
<feature type="transmembrane region" description="Helical" evidence="1">
    <location>
        <begin position="5"/>
        <end position="24"/>
    </location>
</feature>
<dbReference type="Proteomes" id="UP001344632">
    <property type="component" value="Unassembled WGS sequence"/>
</dbReference>
<proteinExistence type="predicted"/>
<dbReference type="PANTHER" id="PTHR34351:SF2">
    <property type="entry name" value="DUF58 DOMAIN-CONTAINING PROTEIN"/>
    <property type="match status" value="1"/>
</dbReference>
<name>A0ABU6GLV1_9BACL</name>
<dbReference type="RefSeq" id="WP_326088463.1">
    <property type="nucleotide sequence ID" value="NZ_JARLKZ010000008.1"/>
</dbReference>
<keyword evidence="1" id="KW-0472">Membrane</keyword>
<keyword evidence="1" id="KW-0812">Transmembrane</keyword>
<feature type="transmembrane region" description="Helical" evidence="1">
    <location>
        <begin position="30"/>
        <end position="50"/>
    </location>
</feature>
<evidence type="ECO:0000313" key="3">
    <source>
        <dbReference type="Proteomes" id="UP001344632"/>
    </source>
</evidence>
<evidence type="ECO:0000313" key="2">
    <source>
        <dbReference type="EMBL" id="MEC0240690.1"/>
    </source>
</evidence>
<gene>
    <name evidence="2" type="ORF">P4H66_12615</name>
</gene>
<reference evidence="2 3" key="1">
    <citation type="submission" date="2023-03" db="EMBL/GenBank/DDBJ databases">
        <title>Bacillus Genome Sequencing.</title>
        <authorList>
            <person name="Dunlap C."/>
        </authorList>
    </citation>
    <scope>NUCLEOTIDE SEQUENCE [LARGE SCALE GENOMIC DNA]</scope>
    <source>
        <strain evidence="2 3">BD-525</strain>
    </source>
</reference>
<protein>
    <submittedName>
        <fullName evidence="2">DUF58 domain-containing protein</fullName>
    </submittedName>
</protein>
<accession>A0ABU6GLV1</accession>
<dbReference type="PANTHER" id="PTHR34351">
    <property type="entry name" value="SLR1927 PROTEIN-RELATED"/>
    <property type="match status" value="1"/>
</dbReference>
<keyword evidence="1" id="KW-1133">Transmembrane helix</keyword>
<comment type="caution">
    <text evidence="2">The sequence shown here is derived from an EMBL/GenBank/DDBJ whole genome shotgun (WGS) entry which is preliminary data.</text>
</comment>
<keyword evidence="3" id="KW-1185">Reference proteome</keyword>
<dbReference type="EMBL" id="JARLKZ010000008">
    <property type="protein sequence ID" value="MEC0240690.1"/>
    <property type="molecule type" value="Genomic_DNA"/>
</dbReference>